<reference evidence="1 2" key="1">
    <citation type="submission" date="2019-10" db="EMBL/GenBank/DDBJ databases">
        <authorList>
            <person name="Dong K."/>
        </authorList>
    </citation>
    <scope>NUCLEOTIDE SEQUENCE [LARGE SCALE GENOMIC DNA]</scope>
    <source>
        <strain evidence="2">dk4302</strain>
    </source>
</reference>
<dbReference type="RefSeq" id="WP_153512748.1">
    <property type="nucleotide sequence ID" value="NZ_CP045652.1"/>
</dbReference>
<dbReference type="EMBL" id="CP045652">
    <property type="protein sequence ID" value="QGA27921.1"/>
    <property type="molecule type" value="Genomic_DNA"/>
</dbReference>
<gene>
    <name evidence="1" type="ORF">GFH32_17010</name>
</gene>
<keyword evidence="2" id="KW-1185">Reference proteome</keyword>
<accession>A0A5Q0QFZ9</accession>
<evidence type="ECO:0000313" key="2">
    <source>
        <dbReference type="Proteomes" id="UP000326921"/>
    </source>
</evidence>
<sequence>MEKLAQFREVLKQMKQGYRMLIAGYGQVKDLTQGNFELHESFLNGLLKVSPTVRGYQGVAKLVSAQIETLKQAKRSYQVFQQSDCFSAKEMDYLLKIYNRLGRESLLNLEELRVLLTDGSLRMSEAERLLAIDDLLDKQLQGLQFLRAFNAQNHLLRMQRLKEIRDLRSTGQLYASPSFH</sequence>
<dbReference type="KEGG" id="sphe:GFH32_17010"/>
<dbReference type="AlphaFoldDB" id="A0A5Q0QFZ9"/>
<protein>
    <submittedName>
        <fullName evidence="1">TerB family tellurite resistance protein</fullName>
    </submittedName>
</protein>
<name>A0A5Q0QFZ9_9SPHI</name>
<organism evidence="1 2">
    <name type="scientific">Sphingobacterium zhuxiongii</name>
    <dbReference type="NCBI Taxonomy" id="2662364"/>
    <lineage>
        <taxon>Bacteria</taxon>
        <taxon>Pseudomonadati</taxon>
        <taxon>Bacteroidota</taxon>
        <taxon>Sphingobacteriia</taxon>
        <taxon>Sphingobacteriales</taxon>
        <taxon>Sphingobacteriaceae</taxon>
        <taxon>Sphingobacterium</taxon>
    </lineage>
</organism>
<proteinExistence type="predicted"/>
<dbReference type="Proteomes" id="UP000326921">
    <property type="component" value="Chromosome"/>
</dbReference>
<evidence type="ECO:0000313" key="1">
    <source>
        <dbReference type="EMBL" id="QGA27921.1"/>
    </source>
</evidence>